<keyword evidence="1" id="KW-0472">Membrane</keyword>
<feature type="transmembrane region" description="Helical" evidence="1">
    <location>
        <begin position="12"/>
        <end position="29"/>
    </location>
</feature>
<accession>A0A161RAC0</accession>
<keyword evidence="1" id="KW-1133">Transmembrane helix</keyword>
<dbReference type="PANTHER" id="PTHR28008:SF1">
    <property type="entry name" value="DOMAIN PROTEIN, PUTATIVE (AFU_ORTHOLOGUE AFUA_3G10980)-RELATED"/>
    <property type="match status" value="1"/>
</dbReference>
<name>A0A161RAC0_9NEIS</name>
<evidence type="ECO:0000313" key="2">
    <source>
        <dbReference type="EMBL" id="KZE33888.1"/>
    </source>
</evidence>
<organism evidence="2 3">
    <name type="scientific">Crenobacter luteus</name>
    <dbReference type="NCBI Taxonomy" id="1452487"/>
    <lineage>
        <taxon>Bacteria</taxon>
        <taxon>Pseudomonadati</taxon>
        <taxon>Pseudomonadota</taxon>
        <taxon>Betaproteobacteria</taxon>
        <taxon>Neisseriales</taxon>
        <taxon>Neisseriaceae</taxon>
        <taxon>Crenobacter</taxon>
    </lineage>
</organism>
<sequence>MPSRKPFSHRTGYAAAAFAWWALTVWLLLKPASPPGAIPHLDKLGHAALFAVQAPLLFAATGWRPARVWLALAAWALGSEALQGWLTSDRSPEALDALADLAGASLALWWASRRHGRR</sequence>
<protein>
    <recommendedName>
        <fullName evidence="4">VanZ-like domain-containing protein</fullName>
    </recommendedName>
</protein>
<keyword evidence="3" id="KW-1185">Reference proteome</keyword>
<evidence type="ECO:0000313" key="3">
    <source>
        <dbReference type="Proteomes" id="UP000076625"/>
    </source>
</evidence>
<dbReference type="OrthoDB" id="8613189at2"/>
<reference evidence="3" key="1">
    <citation type="submission" date="2016-01" db="EMBL/GenBank/DDBJ databases">
        <title>Draft genome of Chromobacterium sp. F49.</title>
        <authorList>
            <person name="Hong K.W."/>
        </authorList>
    </citation>
    <scope>NUCLEOTIDE SEQUENCE [LARGE SCALE GENOMIC DNA]</scope>
    <source>
        <strain evidence="3">CN10</strain>
    </source>
</reference>
<proteinExistence type="predicted"/>
<feature type="transmembrane region" description="Helical" evidence="1">
    <location>
        <begin position="44"/>
        <end position="61"/>
    </location>
</feature>
<evidence type="ECO:0008006" key="4">
    <source>
        <dbReference type="Google" id="ProtNLM"/>
    </source>
</evidence>
<dbReference type="PANTHER" id="PTHR28008">
    <property type="entry name" value="DOMAIN PROTEIN, PUTATIVE (AFU_ORTHOLOGUE AFUA_3G10980)-RELATED"/>
    <property type="match status" value="1"/>
</dbReference>
<gene>
    <name evidence="2" type="ORF">AVW16_07445</name>
</gene>
<dbReference type="Proteomes" id="UP000076625">
    <property type="component" value="Unassembled WGS sequence"/>
</dbReference>
<keyword evidence="1" id="KW-0812">Transmembrane</keyword>
<dbReference type="STRING" id="1452487.AVW16_07445"/>
<dbReference type="EMBL" id="LQQU01000011">
    <property type="protein sequence ID" value="KZE33888.1"/>
    <property type="molecule type" value="Genomic_DNA"/>
</dbReference>
<dbReference type="AlphaFoldDB" id="A0A161RAC0"/>
<evidence type="ECO:0000256" key="1">
    <source>
        <dbReference type="SAM" id="Phobius"/>
    </source>
</evidence>
<comment type="caution">
    <text evidence="2">The sequence shown here is derived from an EMBL/GenBank/DDBJ whole genome shotgun (WGS) entry which is preliminary data.</text>
</comment>